<dbReference type="CDD" id="cd00829">
    <property type="entry name" value="SCP-x_thiolase"/>
    <property type="match status" value="1"/>
</dbReference>
<dbReference type="AlphaFoldDB" id="A0A0N4T5K9"/>
<comment type="catalytic activity">
    <reaction evidence="25">
        <text>tetradecanoyl-CoA + acetyl-CoA = 3-oxohexadecanoyl-CoA + CoA</text>
        <dbReference type="Rhea" id="RHEA:18161"/>
        <dbReference type="ChEBI" id="CHEBI:57287"/>
        <dbReference type="ChEBI" id="CHEBI:57288"/>
        <dbReference type="ChEBI" id="CHEBI:57349"/>
        <dbReference type="ChEBI" id="CHEBI:57385"/>
        <dbReference type="EC" id="2.3.1.155"/>
    </reaction>
    <physiologicalReaction direction="right-to-left" evidence="25">
        <dbReference type="Rhea" id="RHEA:18163"/>
    </physiologicalReaction>
</comment>
<evidence type="ECO:0000256" key="10">
    <source>
        <dbReference type="ARBA" id="ARBA00024058"/>
    </source>
</evidence>
<evidence type="ECO:0000256" key="32">
    <source>
        <dbReference type="ARBA" id="ARBA00049306"/>
    </source>
</evidence>
<evidence type="ECO:0000256" key="24">
    <source>
        <dbReference type="ARBA" id="ARBA00045994"/>
    </source>
</evidence>
<gene>
    <name evidence="36" type="ORF">BPAG_LOCUS3460</name>
</gene>
<evidence type="ECO:0000256" key="17">
    <source>
        <dbReference type="ARBA" id="ARBA00030851"/>
    </source>
</evidence>
<comment type="catalytic activity">
    <reaction evidence="31">
        <text>dodecanoyl-CoA + acetyl-CoA = 3-oxotetradecanoyl-CoA + CoA</text>
        <dbReference type="Rhea" id="RHEA:31091"/>
        <dbReference type="ChEBI" id="CHEBI:57287"/>
        <dbReference type="ChEBI" id="CHEBI:57288"/>
        <dbReference type="ChEBI" id="CHEBI:57375"/>
        <dbReference type="ChEBI" id="CHEBI:62543"/>
    </reaction>
    <physiologicalReaction direction="right-to-left" evidence="31">
        <dbReference type="Rhea" id="RHEA:31093"/>
    </physiologicalReaction>
</comment>
<dbReference type="GO" id="GO:0050633">
    <property type="term" value="F:acetyl-CoA C-myristoyltransferase activity"/>
    <property type="evidence" value="ECO:0007669"/>
    <property type="project" value="UniProtKB-EC"/>
</dbReference>
<keyword evidence="6" id="KW-0445">Lipid transport</keyword>
<evidence type="ECO:0000256" key="1">
    <source>
        <dbReference type="ARBA" id="ARBA00004496"/>
    </source>
</evidence>
<comment type="catalytic activity">
    <reaction evidence="14">
        <text>3-oxo-(9Z-octadecenoyl)-CoA + CoA = (7Z)-hexadecenoyl-CoA + acetyl-CoA</text>
        <dbReference type="Rhea" id="RHEA:47400"/>
        <dbReference type="ChEBI" id="CHEBI:57287"/>
        <dbReference type="ChEBI" id="CHEBI:57288"/>
        <dbReference type="ChEBI" id="CHEBI:87695"/>
        <dbReference type="ChEBI" id="CHEBI:87698"/>
    </reaction>
    <physiologicalReaction direction="left-to-right" evidence="14">
        <dbReference type="Rhea" id="RHEA:47401"/>
    </physiologicalReaction>
</comment>
<evidence type="ECO:0000256" key="29">
    <source>
        <dbReference type="ARBA" id="ARBA00049178"/>
    </source>
</evidence>
<protein>
    <recommendedName>
        <fullName evidence="3">Sterol carrier protein 2</fullName>
        <ecNumber evidence="10">2.3.1.155</ecNumber>
        <ecNumber evidence="11">2.3.1.16</ecNumber>
        <ecNumber evidence="2">2.3.1.176</ecNumber>
    </recommendedName>
    <alternativeName>
        <fullName evidence="20">Acetyl-CoA C-myristoyltransferase</fullName>
    </alternativeName>
    <alternativeName>
        <fullName evidence="17">Non-specific lipid-transfer protein</fullName>
    </alternativeName>
    <alternativeName>
        <fullName evidence="21">Propanoyl-CoA C-acyltransferase</fullName>
    </alternativeName>
    <alternativeName>
        <fullName evidence="16">SCP-2/3-oxoacyl-CoA thiolase</fullName>
    </alternativeName>
    <alternativeName>
        <fullName evidence="18">SCP-2/thiolase</fullName>
    </alternativeName>
    <alternativeName>
        <fullName evidence="19">SCP-chi</fullName>
    </alternativeName>
    <alternativeName>
        <fullName evidence="22">Sterol carrier protein X</fullName>
    </alternativeName>
</protein>
<comment type="catalytic activity">
    <reaction evidence="28">
        <text>butanoyl-CoA + acetyl-CoA = 3-oxohexanoyl-CoA + CoA</text>
        <dbReference type="Rhea" id="RHEA:31111"/>
        <dbReference type="ChEBI" id="CHEBI:57287"/>
        <dbReference type="ChEBI" id="CHEBI:57288"/>
        <dbReference type="ChEBI" id="CHEBI:57371"/>
        <dbReference type="ChEBI" id="CHEBI:62418"/>
    </reaction>
    <physiologicalReaction direction="right-to-left" evidence="28">
        <dbReference type="Rhea" id="RHEA:31113"/>
    </physiologicalReaction>
</comment>
<accession>A0A0N4T5K9</accession>
<dbReference type="InterPro" id="IPR020613">
    <property type="entry name" value="Thiolase_CS"/>
</dbReference>
<feature type="domain" description="Thiolase C-terminal" evidence="35">
    <location>
        <begin position="132"/>
        <end position="204"/>
    </location>
</feature>
<evidence type="ECO:0000259" key="35">
    <source>
        <dbReference type="Pfam" id="PF22691"/>
    </source>
</evidence>
<evidence type="ECO:0000256" key="15">
    <source>
        <dbReference type="ARBA" id="ARBA00029287"/>
    </source>
</evidence>
<evidence type="ECO:0000256" key="23">
    <source>
        <dbReference type="ARBA" id="ARBA00045738"/>
    </source>
</evidence>
<dbReference type="PROSITE" id="PS00737">
    <property type="entry name" value="THIOLASE_2"/>
    <property type="match status" value="1"/>
</dbReference>
<dbReference type="Gene3D" id="3.30.1050.10">
    <property type="entry name" value="SCP2 sterol-binding domain"/>
    <property type="match status" value="1"/>
</dbReference>
<dbReference type="InterPro" id="IPR055140">
    <property type="entry name" value="Thiolase_C_2"/>
</dbReference>
<comment type="catalytic activity">
    <reaction evidence="26">
        <text>hexanoyl-CoA + acetyl-CoA = 3-oxooctanoyl-CoA + CoA</text>
        <dbReference type="Rhea" id="RHEA:31203"/>
        <dbReference type="ChEBI" id="CHEBI:57287"/>
        <dbReference type="ChEBI" id="CHEBI:57288"/>
        <dbReference type="ChEBI" id="CHEBI:62619"/>
        <dbReference type="ChEBI" id="CHEBI:62620"/>
    </reaction>
    <physiologicalReaction direction="right-to-left" evidence="26">
        <dbReference type="Rhea" id="RHEA:31205"/>
    </physiologicalReaction>
</comment>
<evidence type="ECO:0000256" key="14">
    <source>
        <dbReference type="ARBA" id="ARBA00024514"/>
    </source>
</evidence>
<evidence type="ECO:0000256" key="2">
    <source>
        <dbReference type="ARBA" id="ARBA00012352"/>
    </source>
</evidence>
<evidence type="ECO:0000256" key="16">
    <source>
        <dbReference type="ARBA" id="ARBA00030531"/>
    </source>
</evidence>
<organism evidence="38">
    <name type="scientific">Brugia pahangi</name>
    <name type="common">Filarial nematode worm</name>
    <dbReference type="NCBI Taxonomy" id="6280"/>
    <lineage>
        <taxon>Eukaryota</taxon>
        <taxon>Metazoa</taxon>
        <taxon>Ecdysozoa</taxon>
        <taxon>Nematoda</taxon>
        <taxon>Chromadorea</taxon>
        <taxon>Rhabditida</taxon>
        <taxon>Spirurina</taxon>
        <taxon>Spiruromorpha</taxon>
        <taxon>Filarioidea</taxon>
        <taxon>Onchocercidae</taxon>
        <taxon>Brugia</taxon>
    </lineage>
</organism>
<evidence type="ECO:0000256" key="8">
    <source>
        <dbReference type="ARBA" id="ARBA00023121"/>
    </source>
</evidence>
<keyword evidence="37" id="KW-1185">Reference proteome</keyword>
<dbReference type="InterPro" id="IPR003033">
    <property type="entry name" value="SCP2_sterol-bd_dom"/>
</dbReference>
<dbReference type="Pfam" id="PF02036">
    <property type="entry name" value="SCP2"/>
    <property type="match status" value="1"/>
</dbReference>
<dbReference type="SUPFAM" id="SSF53901">
    <property type="entry name" value="Thiolase-like"/>
    <property type="match status" value="1"/>
</dbReference>
<comment type="catalytic activity">
    <reaction evidence="12">
        <text>propanoyl-CoA + tetradecanoyl-CoA = 3-oxo-2-methylhexadecanoyl-CoA + CoA</text>
        <dbReference type="Rhea" id="RHEA:46344"/>
        <dbReference type="ChEBI" id="CHEBI:57287"/>
        <dbReference type="ChEBI" id="CHEBI:57385"/>
        <dbReference type="ChEBI" id="CHEBI:57392"/>
        <dbReference type="ChEBI" id="CHEBI:86042"/>
    </reaction>
    <physiologicalReaction direction="right-to-left" evidence="12">
        <dbReference type="Rhea" id="RHEA:46346"/>
    </physiologicalReaction>
</comment>
<keyword evidence="4" id="KW-0813">Transport</keyword>
<reference evidence="38" key="1">
    <citation type="submission" date="2017-02" db="UniProtKB">
        <authorList>
            <consortium name="WormBaseParasite"/>
        </authorList>
    </citation>
    <scope>IDENTIFICATION</scope>
</reference>
<feature type="domain" description="Thiolase C-terminal" evidence="35">
    <location>
        <begin position="59"/>
        <end position="109"/>
    </location>
</feature>
<comment type="catalytic activity">
    <reaction evidence="15">
        <text>7-dehydrocholesterol(in) = 7-dehydrocholesterol(out)</text>
        <dbReference type="Rhea" id="RHEA:62960"/>
        <dbReference type="ChEBI" id="CHEBI:17759"/>
    </reaction>
</comment>
<dbReference type="PANTHER" id="PTHR42870:SF1">
    <property type="entry name" value="NON-SPECIFIC LIPID-TRANSFER PROTEIN-LIKE 2"/>
    <property type="match status" value="1"/>
</dbReference>
<dbReference type="GO" id="GO:0005737">
    <property type="term" value="C:cytoplasm"/>
    <property type="evidence" value="ECO:0007669"/>
    <property type="project" value="UniProtKB-SubCell"/>
</dbReference>
<comment type="catalytic activity">
    <reaction evidence="27">
        <text>decanoyl-CoA + acetyl-CoA = 3-oxododecanoyl-CoA + CoA</text>
        <dbReference type="Rhea" id="RHEA:31183"/>
        <dbReference type="ChEBI" id="CHEBI:57287"/>
        <dbReference type="ChEBI" id="CHEBI:57288"/>
        <dbReference type="ChEBI" id="CHEBI:61430"/>
        <dbReference type="ChEBI" id="CHEBI:62615"/>
    </reaction>
    <physiologicalReaction direction="right-to-left" evidence="27">
        <dbReference type="Rhea" id="RHEA:31185"/>
    </physiologicalReaction>
</comment>
<evidence type="ECO:0000256" key="22">
    <source>
        <dbReference type="ARBA" id="ARBA00033178"/>
    </source>
</evidence>
<evidence type="ECO:0000313" key="37">
    <source>
        <dbReference type="Proteomes" id="UP000278627"/>
    </source>
</evidence>
<evidence type="ECO:0000259" key="34">
    <source>
        <dbReference type="Pfam" id="PF02036"/>
    </source>
</evidence>
<dbReference type="STRING" id="6280.A0A0N4T5K9"/>
<evidence type="ECO:0000256" key="12">
    <source>
        <dbReference type="ARBA" id="ARBA00024471"/>
    </source>
</evidence>
<proteinExistence type="predicted"/>
<keyword evidence="7" id="KW-0443">Lipid metabolism</keyword>
<dbReference type="EC" id="2.3.1.176" evidence="2"/>
<evidence type="ECO:0000313" key="38">
    <source>
        <dbReference type="WBParaSite" id="BPAG_0000349001-mRNA-1"/>
    </source>
</evidence>
<dbReference type="InterPro" id="IPR036527">
    <property type="entry name" value="SCP2_sterol-bd_dom_sf"/>
</dbReference>
<evidence type="ECO:0000256" key="19">
    <source>
        <dbReference type="ARBA" id="ARBA00031346"/>
    </source>
</evidence>
<evidence type="ECO:0000256" key="31">
    <source>
        <dbReference type="ARBA" id="ARBA00049270"/>
    </source>
</evidence>
<dbReference type="SUPFAM" id="SSF55718">
    <property type="entry name" value="SCP-like"/>
    <property type="match status" value="1"/>
</dbReference>
<dbReference type="GO" id="GO:0006869">
    <property type="term" value="P:lipid transport"/>
    <property type="evidence" value="ECO:0007669"/>
    <property type="project" value="UniProtKB-KW"/>
</dbReference>
<evidence type="ECO:0000313" key="36">
    <source>
        <dbReference type="EMBL" id="VDN84646.1"/>
    </source>
</evidence>
<evidence type="ECO:0000256" key="28">
    <source>
        <dbReference type="ARBA" id="ARBA00048553"/>
    </source>
</evidence>
<evidence type="ECO:0000256" key="13">
    <source>
        <dbReference type="ARBA" id="ARBA00024509"/>
    </source>
</evidence>
<dbReference type="Proteomes" id="UP000278627">
    <property type="component" value="Unassembled WGS sequence"/>
</dbReference>
<sequence>MGLLECSPTSDGAAAVILCSEQFLKKSPHLYKQAVEIIGAELGTDEPSVFAEHSSLKMIGFDMIRKLSNRLYQKTGLTPNDVQVIELHDCFAPNELISYEALGLCPIGKPTVEIVKITLEILISFQYEIKKFPLGKGGDIVDKGDNTYGGKWVINPSGGLISKGHPIGATGVAQVVELSLQLRGIAGARQVPNCKVALQHNIGIGGAGMVALYRLAQLSSPENVTNAKVPVKKIFLSDAIFDGIRERIKTEKDLSQTINSSFRFILTGPDNAVKKWVVDCKVTPPTIIEMGEGQVDVEMTMKDSDFVKIVTGKLRPDQAFLQRKLKIKGNLAKAMKLRTLVKPELFKAKL</sequence>
<evidence type="ECO:0000256" key="7">
    <source>
        <dbReference type="ARBA" id="ARBA00023098"/>
    </source>
</evidence>
<dbReference type="EMBL" id="UZAD01001003">
    <property type="protein sequence ID" value="VDN84646.1"/>
    <property type="molecule type" value="Genomic_DNA"/>
</dbReference>
<evidence type="ECO:0000256" key="4">
    <source>
        <dbReference type="ARBA" id="ARBA00022448"/>
    </source>
</evidence>
<evidence type="ECO:0000256" key="5">
    <source>
        <dbReference type="ARBA" id="ARBA00022490"/>
    </source>
</evidence>
<feature type="domain" description="SCP2" evidence="34">
    <location>
        <begin position="244"/>
        <end position="342"/>
    </location>
</feature>
<keyword evidence="9" id="KW-0808">Transferase</keyword>
<comment type="catalytic activity">
    <reaction evidence="32">
        <text>3-oxohexadecanedioyl-CoA + CoA = tetradecanedioyl-CoA + acetyl-CoA</text>
        <dbReference type="Rhea" id="RHEA:40343"/>
        <dbReference type="ChEBI" id="CHEBI:57287"/>
        <dbReference type="ChEBI" id="CHEBI:57288"/>
        <dbReference type="ChEBI" id="CHEBI:77081"/>
        <dbReference type="ChEBI" id="CHEBI:77084"/>
    </reaction>
    <physiologicalReaction direction="left-to-right" evidence="32">
        <dbReference type="Rhea" id="RHEA:40344"/>
    </physiologicalReaction>
</comment>
<evidence type="ECO:0000256" key="11">
    <source>
        <dbReference type="ARBA" id="ARBA00024073"/>
    </source>
</evidence>
<evidence type="ECO:0000256" key="30">
    <source>
        <dbReference type="ARBA" id="ARBA00049268"/>
    </source>
</evidence>
<dbReference type="GO" id="GO:0008289">
    <property type="term" value="F:lipid binding"/>
    <property type="evidence" value="ECO:0007669"/>
    <property type="project" value="UniProtKB-KW"/>
</dbReference>
<name>A0A0N4T5K9_BRUPA</name>
<dbReference type="Gene3D" id="3.40.47.10">
    <property type="match status" value="1"/>
</dbReference>
<evidence type="ECO:0000256" key="18">
    <source>
        <dbReference type="ARBA" id="ARBA00031275"/>
    </source>
</evidence>
<evidence type="ECO:0000256" key="9">
    <source>
        <dbReference type="ARBA" id="ARBA00023315"/>
    </source>
</evidence>
<evidence type="ECO:0000256" key="20">
    <source>
        <dbReference type="ARBA" id="ARBA00032093"/>
    </source>
</evidence>
<comment type="catalytic activity">
    <reaction evidence="30">
        <text>hexadecanoyl-CoA + acetyl-CoA = 3-oxooctadecanoyl-CoA + CoA</text>
        <dbReference type="Rhea" id="RHEA:35279"/>
        <dbReference type="ChEBI" id="CHEBI:57287"/>
        <dbReference type="ChEBI" id="CHEBI:57288"/>
        <dbReference type="ChEBI" id="CHEBI:57379"/>
        <dbReference type="ChEBI" id="CHEBI:71407"/>
    </reaction>
    <physiologicalReaction direction="right-to-left" evidence="30">
        <dbReference type="Rhea" id="RHEA:35281"/>
    </physiologicalReaction>
</comment>
<evidence type="ECO:0000256" key="33">
    <source>
        <dbReference type="ARBA" id="ARBA00049542"/>
    </source>
</evidence>
<reference evidence="36 37" key="2">
    <citation type="submission" date="2018-11" db="EMBL/GenBank/DDBJ databases">
        <authorList>
            <consortium name="Pathogen Informatics"/>
        </authorList>
    </citation>
    <scope>NUCLEOTIDE SEQUENCE [LARGE SCALE GENOMIC DNA]</scope>
</reference>
<comment type="function">
    <text evidence="23">Mediates the transfer of all common phospholipids, cholesterol and gangliosides from the endoplasmic reticulum to the plasma membrane. May play a role in regulating steroidogenesis. Stimulates the microsomal conversion of 7-dehydrocholesterol to cholesterol. Also binds fatty acids and fatty acyl Coenzyme A (CoA) such as phytanoyl-CoA. Involved in the regulation phospholipid synthesis in endoplasmic reticulum enhancing the incorporation of exogenous fatty acid into glycerides. Seems to stimulate the rate-limiting step in phosphatidic acid formation mediated by GPAT3. Isoforms SCP2 and SCPx cooperate in peroxisomal oxidation of certain naturally occurring tetramethyl-branched fatty acyl-CoAs.</text>
</comment>
<dbReference type="GO" id="GO:0003988">
    <property type="term" value="F:acetyl-CoA C-acyltransferase activity"/>
    <property type="evidence" value="ECO:0007669"/>
    <property type="project" value="UniProtKB-EC"/>
</dbReference>
<dbReference type="WBParaSite" id="BPAG_0000349001-mRNA-1">
    <property type="protein sequence ID" value="BPAG_0000349001-mRNA-1"/>
    <property type="gene ID" value="BPAG_0000349001"/>
</dbReference>
<dbReference type="EC" id="2.3.1.16" evidence="11"/>
<comment type="catalytic activity">
    <reaction evidence="33">
        <text>octanoyl-CoA + acetyl-CoA = 3-oxodecanoyl-CoA + CoA</text>
        <dbReference type="Rhea" id="RHEA:31087"/>
        <dbReference type="ChEBI" id="CHEBI:57287"/>
        <dbReference type="ChEBI" id="CHEBI:57288"/>
        <dbReference type="ChEBI" id="CHEBI:57386"/>
        <dbReference type="ChEBI" id="CHEBI:62548"/>
    </reaction>
    <physiologicalReaction direction="right-to-left" evidence="33">
        <dbReference type="Rhea" id="RHEA:31089"/>
    </physiologicalReaction>
</comment>
<evidence type="ECO:0000256" key="27">
    <source>
        <dbReference type="ARBA" id="ARBA00048004"/>
    </source>
</evidence>
<evidence type="ECO:0000256" key="25">
    <source>
        <dbReference type="ARBA" id="ARBA00047485"/>
    </source>
</evidence>
<dbReference type="GO" id="GO:0006629">
    <property type="term" value="P:lipid metabolic process"/>
    <property type="evidence" value="ECO:0007669"/>
    <property type="project" value="UniProtKB-KW"/>
</dbReference>
<comment type="subcellular location">
    <subcellularLocation>
        <location evidence="1">Cytoplasm</location>
    </subcellularLocation>
</comment>
<dbReference type="EC" id="2.3.1.155" evidence="10"/>
<comment type="catalytic activity">
    <reaction evidence="13">
        <text>choloyl-CoA + propanoyl-CoA = 3alpha,7alpha,12alpha-trihydroxy-24-oxo-5beta-cholestan-26-oyl-CoA + CoA</text>
        <dbReference type="Rhea" id="RHEA:16865"/>
        <dbReference type="ChEBI" id="CHEBI:57287"/>
        <dbReference type="ChEBI" id="CHEBI:57373"/>
        <dbReference type="ChEBI" id="CHEBI:57392"/>
        <dbReference type="ChEBI" id="CHEBI:58507"/>
        <dbReference type="EC" id="2.3.1.176"/>
    </reaction>
    <physiologicalReaction direction="right-to-left" evidence="13">
        <dbReference type="Rhea" id="RHEA:16867"/>
    </physiologicalReaction>
</comment>
<comment type="catalytic activity">
    <reaction evidence="29">
        <text>an acyl-CoA + acetyl-CoA = a 3-oxoacyl-CoA + CoA</text>
        <dbReference type="Rhea" id="RHEA:21564"/>
        <dbReference type="ChEBI" id="CHEBI:57287"/>
        <dbReference type="ChEBI" id="CHEBI:57288"/>
        <dbReference type="ChEBI" id="CHEBI:58342"/>
        <dbReference type="ChEBI" id="CHEBI:90726"/>
        <dbReference type="EC" id="2.3.1.16"/>
    </reaction>
    <physiologicalReaction direction="right-to-left" evidence="29">
        <dbReference type="Rhea" id="RHEA:21566"/>
    </physiologicalReaction>
</comment>
<keyword evidence="8" id="KW-0446">Lipid-binding</keyword>
<evidence type="ECO:0000256" key="21">
    <source>
        <dbReference type="ARBA" id="ARBA00032316"/>
    </source>
</evidence>
<dbReference type="PANTHER" id="PTHR42870">
    <property type="entry name" value="ACETYL-COA C-ACETYLTRANSFERASE"/>
    <property type="match status" value="1"/>
</dbReference>
<dbReference type="Pfam" id="PF22691">
    <property type="entry name" value="Thiolase_C_1"/>
    <property type="match status" value="2"/>
</dbReference>
<keyword evidence="9" id="KW-0012">Acyltransferase</keyword>
<keyword evidence="5" id="KW-0963">Cytoplasm</keyword>
<comment type="function">
    <text evidence="24">Plays a crucial role in the peroxisomal oxidation of branched-chain fatty acids. Catalyzes the last step of the peroxisomal beta-oxidation of branched chain fatty acids and the side chain of the bile acid intermediates di- and trihydroxycoprostanic acids (DHCA and THCA). Also active with medium and long straight chain 3-oxoacyl-CoAs. Stimulates the microsomal conversion of 7-dehydrocholesterol to cholesterol and transfers phosphatidylcholine and 7-dehydrocholesterol between membrances, in vitro. Isoforms SCP2 and SCPx cooperate in peroxisomal oxidation of certain naturally occurring tetramethyl-branched fatty acyl-CoAs.</text>
</comment>
<evidence type="ECO:0000256" key="26">
    <source>
        <dbReference type="ARBA" id="ARBA00048001"/>
    </source>
</evidence>
<evidence type="ECO:0000256" key="3">
    <source>
        <dbReference type="ARBA" id="ARBA00014545"/>
    </source>
</evidence>
<evidence type="ECO:0000256" key="6">
    <source>
        <dbReference type="ARBA" id="ARBA00023055"/>
    </source>
</evidence>
<dbReference type="InterPro" id="IPR016039">
    <property type="entry name" value="Thiolase-like"/>
</dbReference>